<evidence type="ECO:0000256" key="5">
    <source>
        <dbReference type="ARBA" id="ARBA00022741"/>
    </source>
</evidence>
<name>A0A1J0A588_9ENTE</name>
<dbReference type="Gene3D" id="3.30.70.560">
    <property type="entry name" value="7,8-Dihydro-6-hydroxymethylpterin-pyrophosphokinase HPPK"/>
    <property type="match status" value="1"/>
</dbReference>
<gene>
    <name evidence="10" type="ORF">BHY08_04065</name>
</gene>
<evidence type="ECO:0000256" key="2">
    <source>
        <dbReference type="ARBA" id="ARBA00005051"/>
    </source>
</evidence>
<accession>A0A1J0A588</accession>
<comment type="catalytic activity">
    <reaction evidence="1">
        <text>6-hydroxymethyl-7,8-dihydropterin + ATP = (7,8-dihydropterin-6-yl)methyl diphosphate + AMP + H(+)</text>
        <dbReference type="Rhea" id="RHEA:11412"/>
        <dbReference type="ChEBI" id="CHEBI:15378"/>
        <dbReference type="ChEBI" id="CHEBI:30616"/>
        <dbReference type="ChEBI" id="CHEBI:44841"/>
        <dbReference type="ChEBI" id="CHEBI:72950"/>
        <dbReference type="ChEBI" id="CHEBI:456215"/>
        <dbReference type="EC" id="2.7.6.3"/>
    </reaction>
</comment>
<dbReference type="KEGG" id="vte:BHY08_04065"/>
<keyword evidence="6 10" id="KW-0418">Kinase</keyword>
<dbReference type="PANTHER" id="PTHR43071:SF1">
    <property type="entry name" value="2-AMINO-4-HYDROXY-6-HYDROXYMETHYLDIHYDROPTERIDINE PYROPHOSPHOKINASE"/>
    <property type="match status" value="1"/>
</dbReference>
<keyword evidence="4" id="KW-0808">Transferase</keyword>
<dbReference type="GO" id="GO:0003848">
    <property type="term" value="F:2-amino-4-hydroxy-6-hydroxymethyldihydropteridine diphosphokinase activity"/>
    <property type="evidence" value="ECO:0007669"/>
    <property type="project" value="UniProtKB-EC"/>
</dbReference>
<dbReference type="GO" id="GO:0046656">
    <property type="term" value="P:folic acid biosynthetic process"/>
    <property type="evidence" value="ECO:0007669"/>
    <property type="project" value="UniProtKB-KW"/>
</dbReference>
<dbReference type="RefSeq" id="WP_071456660.1">
    <property type="nucleotide sequence ID" value="NZ_CP017267.1"/>
</dbReference>
<sequence>METYLALGSNMGDSRHYLKQAVEQLNQHSEISVLSKSDIYETDPYGDVPQDDYLNAVIKIETTLSPHELLKTVNDIEASLDRERLVRWGPRTIDIDIVLMGELEIDTPDLIIPHKEITKRSFVLIPLKDVYTKVMLKGKSLDEWIELSGNADEVRQTNESWD</sequence>
<dbReference type="InterPro" id="IPR035907">
    <property type="entry name" value="Hppk_sf"/>
</dbReference>
<organism evidence="10 11">
    <name type="scientific">Vagococcus teuberi</name>
    <dbReference type="NCBI Taxonomy" id="519472"/>
    <lineage>
        <taxon>Bacteria</taxon>
        <taxon>Bacillati</taxon>
        <taxon>Bacillota</taxon>
        <taxon>Bacilli</taxon>
        <taxon>Lactobacillales</taxon>
        <taxon>Enterococcaceae</taxon>
        <taxon>Vagococcus</taxon>
    </lineage>
</organism>
<dbReference type="EMBL" id="CP017267">
    <property type="protein sequence ID" value="APB31074.1"/>
    <property type="molecule type" value="Genomic_DNA"/>
</dbReference>
<evidence type="ECO:0000256" key="3">
    <source>
        <dbReference type="ARBA" id="ARBA00013253"/>
    </source>
</evidence>
<feature type="domain" description="7,8-dihydro-6-hydroxymethylpterin-pyrophosphokinase" evidence="9">
    <location>
        <begin position="87"/>
        <end position="98"/>
    </location>
</feature>
<reference evidence="10 11" key="1">
    <citation type="submission" date="2016-09" db="EMBL/GenBank/DDBJ databases">
        <title>Vagococcus teuberi sp. nov., isolated from the Malian artisanal sour milk fene.</title>
        <authorList>
            <person name="Wullschleger S."/>
            <person name="Seifert C."/>
            <person name="Baumgartner S."/>
            <person name="Lacroix C."/>
            <person name="Bonfoh B."/>
            <person name="Stevens M.J."/>
            <person name="Meile L."/>
        </authorList>
    </citation>
    <scope>NUCLEOTIDE SEQUENCE [LARGE SCALE GENOMIC DNA]</scope>
    <source>
        <strain evidence="10 11">DSM 21459</strain>
    </source>
</reference>
<evidence type="ECO:0000256" key="1">
    <source>
        <dbReference type="ARBA" id="ARBA00000198"/>
    </source>
</evidence>
<evidence type="ECO:0000259" key="9">
    <source>
        <dbReference type="PROSITE" id="PS00794"/>
    </source>
</evidence>
<evidence type="ECO:0000256" key="8">
    <source>
        <dbReference type="ARBA" id="ARBA00022909"/>
    </source>
</evidence>
<dbReference type="PANTHER" id="PTHR43071">
    <property type="entry name" value="2-AMINO-4-HYDROXY-6-HYDROXYMETHYLDIHYDROPTERIDINE PYROPHOSPHOKINASE"/>
    <property type="match status" value="1"/>
</dbReference>
<evidence type="ECO:0000256" key="6">
    <source>
        <dbReference type="ARBA" id="ARBA00022777"/>
    </source>
</evidence>
<keyword evidence="5" id="KW-0547">Nucleotide-binding</keyword>
<dbReference type="CDD" id="cd00483">
    <property type="entry name" value="HPPK"/>
    <property type="match status" value="1"/>
</dbReference>
<protein>
    <recommendedName>
        <fullName evidence="3">2-amino-4-hydroxy-6-hydroxymethyldihydropteridine diphosphokinase</fullName>
        <ecNumber evidence="3">2.7.6.3</ecNumber>
    </recommendedName>
</protein>
<dbReference type="GO" id="GO:0005524">
    <property type="term" value="F:ATP binding"/>
    <property type="evidence" value="ECO:0007669"/>
    <property type="project" value="UniProtKB-KW"/>
</dbReference>
<dbReference type="OrthoDB" id="9808041at2"/>
<evidence type="ECO:0000313" key="11">
    <source>
        <dbReference type="Proteomes" id="UP000191200"/>
    </source>
</evidence>
<dbReference type="PROSITE" id="PS00794">
    <property type="entry name" value="HPPK"/>
    <property type="match status" value="1"/>
</dbReference>
<dbReference type="STRING" id="519472.BHY08_04065"/>
<dbReference type="Pfam" id="PF01288">
    <property type="entry name" value="HPPK"/>
    <property type="match status" value="1"/>
</dbReference>
<dbReference type="AlphaFoldDB" id="A0A1J0A588"/>
<dbReference type="GO" id="GO:0046654">
    <property type="term" value="P:tetrahydrofolate biosynthetic process"/>
    <property type="evidence" value="ECO:0007669"/>
    <property type="project" value="UniProtKB-UniPathway"/>
</dbReference>
<dbReference type="GO" id="GO:0016301">
    <property type="term" value="F:kinase activity"/>
    <property type="evidence" value="ECO:0007669"/>
    <property type="project" value="UniProtKB-KW"/>
</dbReference>
<dbReference type="InterPro" id="IPR000550">
    <property type="entry name" value="Hppk"/>
</dbReference>
<keyword evidence="7" id="KW-0067">ATP-binding</keyword>
<dbReference type="Proteomes" id="UP000191200">
    <property type="component" value="Chromosome"/>
</dbReference>
<keyword evidence="11" id="KW-1185">Reference proteome</keyword>
<dbReference type="UniPathway" id="UPA00077">
    <property type="reaction ID" value="UER00155"/>
</dbReference>
<keyword evidence="8" id="KW-0289">Folate biosynthesis</keyword>
<dbReference type="SUPFAM" id="SSF55083">
    <property type="entry name" value="6-hydroxymethyl-7,8-dihydropterin pyrophosphokinase, HPPK"/>
    <property type="match status" value="1"/>
</dbReference>
<dbReference type="EC" id="2.7.6.3" evidence="3"/>
<evidence type="ECO:0000256" key="7">
    <source>
        <dbReference type="ARBA" id="ARBA00022840"/>
    </source>
</evidence>
<comment type="pathway">
    <text evidence="2">Cofactor biosynthesis; tetrahydrofolate biosynthesis; 2-amino-4-hydroxy-6-hydroxymethyl-7,8-dihydropteridine diphosphate from 7,8-dihydroneopterin triphosphate: step 4/4.</text>
</comment>
<evidence type="ECO:0000313" key="10">
    <source>
        <dbReference type="EMBL" id="APB31074.1"/>
    </source>
</evidence>
<dbReference type="NCBIfam" id="TIGR01498">
    <property type="entry name" value="folK"/>
    <property type="match status" value="1"/>
</dbReference>
<proteinExistence type="predicted"/>
<evidence type="ECO:0000256" key="4">
    <source>
        <dbReference type="ARBA" id="ARBA00022679"/>
    </source>
</evidence>